<gene>
    <name evidence="1" type="ORF">PoB_003893300</name>
</gene>
<protein>
    <submittedName>
        <fullName evidence="1">Uncharacterized protein</fullName>
    </submittedName>
</protein>
<name>A0AAV4AYM7_9GAST</name>
<keyword evidence="2" id="KW-1185">Reference proteome</keyword>
<accession>A0AAV4AYM7</accession>
<organism evidence="1 2">
    <name type="scientific">Plakobranchus ocellatus</name>
    <dbReference type="NCBI Taxonomy" id="259542"/>
    <lineage>
        <taxon>Eukaryota</taxon>
        <taxon>Metazoa</taxon>
        <taxon>Spiralia</taxon>
        <taxon>Lophotrochozoa</taxon>
        <taxon>Mollusca</taxon>
        <taxon>Gastropoda</taxon>
        <taxon>Heterobranchia</taxon>
        <taxon>Euthyneura</taxon>
        <taxon>Panpulmonata</taxon>
        <taxon>Sacoglossa</taxon>
        <taxon>Placobranchoidea</taxon>
        <taxon>Plakobranchidae</taxon>
        <taxon>Plakobranchus</taxon>
    </lineage>
</organism>
<dbReference type="AlphaFoldDB" id="A0AAV4AYM7"/>
<comment type="caution">
    <text evidence="1">The sequence shown here is derived from an EMBL/GenBank/DDBJ whole genome shotgun (WGS) entry which is preliminary data.</text>
</comment>
<dbReference type="Proteomes" id="UP000735302">
    <property type="component" value="Unassembled WGS sequence"/>
</dbReference>
<reference evidence="1 2" key="1">
    <citation type="journal article" date="2021" name="Elife">
        <title>Chloroplast acquisition without the gene transfer in kleptoplastic sea slugs, Plakobranchus ocellatus.</title>
        <authorList>
            <person name="Maeda T."/>
            <person name="Takahashi S."/>
            <person name="Yoshida T."/>
            <person name="Shimamura S."/>
            <person name="Takaki Y."/>
            <person name="Nagai Y."/>
            <person name="Toyoda A."/>
            <person name="Suzuki Y."/>
            <person name="Arimoto A."/>
            <person name="Ishii H."/>
            <person name="Satoh N."/>
            <person name="Nishiyama T."/>
            <person name="Hasebe M."/>
            <person name="Maruyama T."/>
            <person name="Minagawa J."/>
            <person name="Obokata J."/>
            <person name="Shigenobu S."/>
        </authorList>
    </citation>
    <scope>NUCLEOTIDE SEQUENCE [LARGE SCALE GENOMIC DNA]</scope>
</reference>
<evidence type="ECO:0000313" key="2">
    <source>
        <dbReference type="Proteomes" id="UP000735302"/>
    </source>
</evidence>
<dbReference type="EMBL" id="BLXT01004423">
    <property type="protein sequence ID" value="GFO12428.1"/>
    <property type="molecule type" value="Genomic_DNA"/>
</dbReference>
<proteinExistence type="predicted"/>
<sequence>MRRMTCTYEPNTDLRTRVIVRRASSRRGTSLEEYAGSNRLAEPPTFVRPYAVAHVPGIKERSPSPLTITGTGRDYNVNIVDIERGEDGGFIGPAAYDPVSPDQLDFGDKTQVMLLR</sequence>
<evidence type="ECO:0000313" key="1">
    <source>
        <dbReference type="EMBL" id="GFO12428.1"/>
    </source>
</evidence>